<feature type="domain" description="Peptidase S1" evidence="5">
    <location>
        <begin position="47"/>
        <end position="278"/>
    </location>
</feature>
<dbReference type="InterPro" id="IPR043504">
    <property type="entry name" value="Peptidase_S1_PA_chymotrypsin"/>
</dbReference>
<dbReference type="SUPFAM" id="SSF50494">
    <property type="entry name" value="Trypsin-like serine proteases"/>
    <property type="match status" value="1"/>
</dbReference>
<dbReference type="InterPro" id="IPR009003">
    <property type="entry name" value="Peptidase_S1_PA"/>
</dbReference>
<gene>
    <name evidence="6" type="ordered locus">Spro_2594</name>
</gene>
<evidence type="ECO:0000313" key="6">
    <source>
        <dbReference type="EMBL" id="ABV41695.1"/>
    </source>
</evidence>
<keyword evidence="3" id="KW-0645">Protease</keyword>
<dbReference type="PRINTS" id="PR00722">
    <property type="entry name" value="CHYMOTRYPSIN"/>
</dbReference>
<dbReference type="Gene3D" id="2.40.10.10">
    <property type="entry name" value="Trypsin-like serine proteases"/>
    <property type="match status" value="2"/>
</dbReference>
<dbReference type="InterPro" id="IPR018114">
    <property type="entry name" value="TRYPSIN_HIS"/>
</dbReference>
<proteinExistence type="predicted"/>
<dbReference type="PROSITE" id="PS00135">
    <property type="entry name" value="TRYPSIN_SER"/>
    <property type="match status" value="1"/>
</dbReference>
<dbReference type="STRING" id="399741.Spro_2594"/>
<dbReference type="PANTHER" id="PTHR15462">
    <property type="entry name" value="SERINE PROTEASE"/>
    <property type="match status" value="1"/>
</dbReference>
<feature type="chain" id="PRO_5002721881" evidence="4">
    <location>
        <begin position="34"/>
        <end position="284"/>
    </location>
</feature>
<dbReference type="eggNOG" id="COG3591">
    <property type="taxonomic scope" value="Bacteria"/>
</dbReference>
<dbReference type="InterPro" id="IPR001254">
    <property type="entry name" value="Trypsin_dom"/>
</dbReference>
<keyword evidence="3" id="KW-0378">Hydrolase</keyword>
<evidence type="ECO:0000256" key="1">
    <source>
        <dbReference type="ARBA" id="ARBA00022729"/>
    </source>
</evidence>
<dbReference type="PROSITE" id="PS50240">
    <property type="entry name" value="TRYPSIN_DOM"/>
    <property type="match status" value="1"/>
</dbReference>
<dbReference type="PROSITE" id="PS00134">
    <property type="entry name" value="TRYPSIN_HIS"/>
    <property type="match status" value="1"/>
</dbReference>
<name>A8GF05_SERP5</name>
<dbReference type="InterPro" id="IPR001314">
    <property type="entry name" value="Peptidase_S1A"/>
</dbReference>
<protein>
    <submittedName>
        <fullName evidence="6">Peptidase S1 and S6 chymotrypsin/Hap</fullName>
    </submittedName>
</protein>
<keyword evidence="3" id="KW-0720">Serine protease</keyword>
<dbReference type="Pfam" id="PF00089">
    <property type="entry name" value="Trypsin"/>
    <property type="match status" value="1"/>
</dbReference>
<organism evidence="6">
    <name type="scientific">Serratia proteamaculans (strain 568)</name>
    <dbReference type="NCBI Taxonomy" id="399741"/>
    <lineage>
        <taxon>Bacteria</taxon>
        <taxon>Pseudomonadati</taxon>
        <taxon>Pseudomonadota</taxon>
        <taxon>Gammaproteobacteria</taxon>
        <taxon>Enterobacterales</taxon>
        <taxon>Yersiniaceae</taxon>
        <taxon>Serratia</taxon>
    </lineage>
</organism>
<dbReference type="PANTHER" id="PTHR15462:SF8">
    <property type="entry name" value="SERINE PROTEASE"/>
    <property type="match status" value="1"/>
</dbReference>
<keyword evidence="2" id="KW-1015">Disulfide bond</keyword>
<dbReference type="InterPro" id="IPR050966">
    <property type="entry name" value="Glutamyl_endopeptidase"/>
</dbReference>
<dbReference type="EMBL" id="CP000826">
    <property type="protein sequence ID" value="ABV41695.1"/>
    <property type="molecule type" value="Genomic_DNA"/>
</dbReference>
<dbReference type="HOGENOM" id="CLU_078170_0_0_6"/>
<dbReference type="AlphaFoldDB" id="A8GF05"/>
<dbReference type="MEROPS" id="S01.260"/>
<evidence type="ECO:0000256" key="3">
    <source>
        <dbReference type="RuleBase" id="RU363034"/>
    </source>
</evidence>
<evidence type="ECO:0000259" key="5">
    <source>
        <dbReference type="PROSITE" id="PS50240"/>
    </source>
</evidence>
<dbReference type="GO" id="GO:0006508">
    <property type="term" value="P:proteolysis"/>
    <property type="evidence" value="ECO:0007669"/>
    <property type="project" value="UniProtKB-KW"/>
</dbReference>
<dbReference type="KEGG" id="spe:Spro_2594"/>
<keyword evidence="1 4" id="KW-0732">Signal</keyword>
<accession>A8GF05</accession>
<evidence type="ECO:0000256" key="2">
    <source>
        <dbReference type="ARBA" id="ARBA00023157"/>
    </source>
</evidence>
<reference evidence="6" key="1">
    <citation type="submission" date="2007-09" db="EMBL/GenBank/DDBJ databases">
        <title>Complete sequence of chromosome of Serratia proteamaculans 568.</title>
        <authorList>
            <consortium name="US DOE Joint Genome Institute"/>
            <person name="Copeland A."/>
            <person name="Lucas S."/>
            <person name="Lapidus A."/>
            <person name="Barry K."/>
            <person name="Glavina del Rio T."/>
            <person name="Dalin E."/>
            <person name="Tice H."/>
            <person name="Pitluck S."/>
            <person name="Chain P."/>
            <person name="Malfatti S."/>
            <person name="Shin M."/>
            <person name="Vergez L."/>
            <person name="Schmutz J."/>
            <person name="Larimer F."/>
            <person name="Land M."/>
            <person name="Hauser L."/>
            <person name="Kyrpides N."/>
            <person name="Kim E."/>
            <person name="Taghavi S."/>
            <person name="Newman L."/>
            <person name="Vangronsveld J."/>
            <person name="van der Lelie D."/>
            <person name="Richardson P."/>
        </authorList>
    </citation>
    <scope>NUCLEOTIDE SEQUENCE [LARGE SCALE GENOMIC DNA]</scope>
    <source>
        <strain evidence="6">568</strain>
    </source>
</reference>
<sequence precursor="true">MDDPYFPGKKPMRITVLLLLCSFPLALSLSARADSPSDSSTAEQTRLFFGKDERIKVTETDGWPWQAIGQVETASGNLCTATLISPHLALTAGHCVLAPPGQLDKAIALRFVAGNKTWKYQTDNIETLVDRKLGKKLKPDGDGWIVPPAAAAYDFALIRLKDKKTLPIKPLPLWQGDSKALTQAMKQAKRLITQAGYPEDHLDDLYSHQNCKVTGWAQQGVLSHQCDTLPGDSGSPLLLKTADGWRLIAIQSSAPAAKDRYRADNRALAVTGIRDALDALAAGK</sequence>
<dbReference type="GO" id="GO:0004252">
    <property type="term" value="F:serine-type endopeptidase activity"/>
    <property type="evidence" value="ECO:0007669"/>
    <property type="project" value="InterPro"/>
</dbReference>
<evidence type="ECO:0000256" key="4">
    <source>
        <dbReference type="SAM" id="SignalP"/>
    </source>
</evidence>
<dbReference type="InterPro" id="IPR033116">
    <property type="entry name" value="TRYPSIN_SER"/>
</dbReference>
<dbReference type="SMART" id="SM00020">
    <property type="entry name" value="Tryp_SPc"/>
    <property type="match status" value="1"/>
</dbReference>
<feature type="signal peptide" evidence="4">
    <location>
        <begin position="1"/>
        <end position="33"/>
    </location>
</feature>